<organism evidence="7 8">
    <name type="scientific">Plutella xylostella</name>
    <name type="common">Diamondback moth</name>
    <name type="synonym">Plutella maculipennis</name>
    <dbReference type="NCBI Taxonomy" id="51655"/>
    <lineage>
        <taxon>Eukaryota</taxon>
        <taxon>Metazoa</taxon>
        <taxon>Ecdysozoa</taxon>
        <taxon>Arthropoda</taxon>
        <taxon>Hexapoda</taxon>
        <taxon>Insecta</taxon>
        <taxon>Pterygota</taxon>
        <taxon>Neoptera</taxon>
        <taxon>Endopterygota</taxon>
        <taxon>Lepidoptera</taxon>
        <taxon>Glossata</taxon>
        <taxon>Ditrysia</taxon>
        <taxon>Yponomeutoidea</taxon>
        <taxon>Plutellidae</taxon>
        <taxon>Plutella</taxon>
    </lineage>
</organism>
<evidence type="ECO:0000256" key="5">
    <source>
        <dbReference type="ARBA" id="ARBA00022946"/>
    </source>
</evidence>
<keyword evidence="5" id="KW-0809">Transit peptide</keyword>
<keyword evidence="6" id="KW-0496">Mitochondrion</keyword>
<evidence type="ECO:0000256" key="3">
    <source>
        <dbReference type="ARBA" id="ARBA00022737"/>
    </source>
</evidence>
<proteinExistence type="inferred from homology"/>
<dbReference type="InterPro" id="IPR011990">
    <property type="entry name" value="TPR-like_helical_dom_sf"/>
</dbReference>
<evidence type="ECO:0000256" key="1">
    <source>
        <dbReference type="ARBA" id="ARBA00004173"/>
    </source>
</evidence>
<gene>
    <name evidence="7" type="ORF">PLXY2_LOCUS7988</name>
</gene>
<dbReference type="PANTHER" id="PTHR13143">
    <property type="entry name" value="TETRATRICOPEPTIDE REPEAT PROTEIN 19"/>
    <property type="match status" value="1"/>
</dbReference>
<protein>
    <submittedName>
        <fullName evidence="7">(diamondback moth) hypothetical protein</fullName>
    </submittedName>
</protein>
<dbReference type="EMBL" id="CAJHNJ030000029">
    <property type="protein sequence ID" value="CAG9123568.1"/>
    <property type="molecule type" value="Genomic_DNA"/>
</dbReference>
<sequence>MSFSIRCCRYVFTRITRAKINRRAISKIPIHCAPGSRSTVPCALGFTLYTLLGFEKKTTAEDELIETIKHCILFIQRNEFVKGEQLLHVALRQAQQVNNQLAITYIYDVMANLALEREQFDKAKTLFINVTQRLMADGAKEDDLRVIHISIKLARISHLQKEYATAQIGYDWCLQKLNKASNLSKNVTPLIMMTEDWYGRLFLECNQAENGSKLMLSALERMKTDATADKEHIIQQMSDLGAVYCEYLGKVDEGISFLKEAIETAKDVAGYNELGPVYVNLGRAYMKKRMLEEARKSCGYGWKLGYLSKNEEVQQEAQQCIKEINNLTT</sequence>
<dbReference type="Proteomes" id="UP000653454">
    <property type="component" value="Unassembled WGS sequence"/>
</dbReference>
<dbReference type="GO" id="GO:0034551">
    <property type="term" value="P:mitochondrial respiratory chain complex III assembly"/>
    <property type="evidence" value="ECO:0007669"/>
    <property type="project" value="InterPro"/>
</dbReference>
<comment type="subcellular location">
    <subcellularLocation>
        <location evidence="1">Mitochondrion</location>
    </subcellularLocation>
</comment>
<dbReference type="GO" id="GO:0005743">
    <property type="term" value="C:mitochondrial inner membrane"/>
    <property type="evidence" value="ECO:0007669"/>
    <property type="project" value="TreeGrafter"/>
</dbReference>
<evidence type="ECO:0000313" key="8">
    <source>
        <dbReference type="Proteomes" id="UP000653454"/>
    </source>
</evidence>
<dbReference type="Gene3D" id="1.25.40.10">
    <property type="entry name" value="Tetratricopeptide repeat domain"/>
    <property type="match status" value="1"/>
</dbReference>
<name>A0A8S4F5Z5_PLUXY</name>
<keyword evidence="4" id="KW-0802">TPR repeat</keyword>
<dbReference type="SUPFAM" id="SSF48452">
    <property type="entry name" value="TPR-like"/>
    <property type="match status" value="1"/>
</dbReference>
<comment type="similarity">
    <text evidence="2">Belongs to the TTC19 family.</text>
</comment>
<reference evidence="7" key="1">
    <citation type="submission" date="2020-11" db="EMBL/GenBank/DDBJ databases">
        <authorList>
            <person name="Whiteford S."/>
        </authorList>
    </citation>
    <scope>NUCLEOTIDE SEQUENCE</scope>
</reference>
<comment type="caution">
    <text evidence="7">The sequence shown here is derived from an EMBL/GenBank/DDBJ whole genome shotgun (WGS) entry which is preliminary data.</text>
</comment>
<evidence type="ECO:0000256" key="2">
    <source>
        <dbReference type="ARBA" id="ARBA00008219"/>
    </source>
</evidence>
<keyword evidence="3" id="KW-0677">Repeat</keyword>
<accession>A0A8S4F5Z5</accession>
<evidence type="ECO:0000313" key="7">
    <source>
        <dbReference type="EMBL" id="CAG9123568.1"/>
    </source>
</evidence>
<evidence type="ECO:0000256" key="6">
    <source>
        <dbReference type="ARBA" id="ARBA00023128"/>
    </source>
</evidence>
<dbReference type="PANTHER" id="PTHR13143:SF6">
    <property type="entry name" value="TETRATRICOPEPTIDE REPEAT PROTEIN 19, MITOCHONDRIAL"/>
    <property type="match status" value="1"/>
</dbReference>
<dbReference type="InterPro" id="IPR040395">
    <property type="entry name" value="TTC19"/>
</dbReference>
<evidence type="ECO:0000256" key="4">
    <source>
        <dbReference type="ARBA" id="ARBA00022803"/>
    </source>
</evidence>
<keyword evidence="8" id="KW-1185">Reference proteome</keyword>
<dbReference type="AlphaFoldDB" id="A0A8S4F5Z5"/>